<dbReference type="Pfam" id="PF00583">
    <property type="entry name" value="Acetyltransf_1"/>
    <property type="match status" value="1"/>
</dbReference>
<sequence>MIIREWQAGETADPEQLAGLLLSCVQGGASISFLSSLHHAEAEDYWQALAAKLGGELRCWLAISEGCIIGSVQLAPCGKSNGRHRAEIQKLMVHPDARGQGVAAKLMQQAEAAAQADGRLLLVLDTDADSLAAQLYPRWGWQHAGDIPGYAASPDGRLHATRYFYKQLAS</sequence>
<dbReference type="Proteomes" id="UP001221566">
    <property type="component" value="Unassembled WGS sequence"/>
</dbReference>
<accession>A0ABT5IA58</accession>
<reference evidence="4 5" key="1">
    <citation type="submission" date="2023-01" db="EMBL/GenBank/DDBJ databases">
        <title>Novel species of the genus Vogesella isolated from rivers.</title>
        <authorList>
            <person name="Lu H."/>
        </authorList>
    </citation>
    <scope>NUCLEOTIDE SEQUENCE [LARGE SCALE GENOMIC DNA]</scope>
    <source>
        <strain evidence="4 5">SH7W</strain>
    </source>
</reference>
<feature type="domain" description="N-acetyltransferase" evidence="3">
    <location>
        <begin position="1"/>
        <end position="169"/>
    </location>
</feature>
<dbReference type="SUPFAM" id="SSF55729">
    <property type="entry name" value="Acyl-CoA N-acyltransferases (Nat)"/>
    <property type="match status" value="1"/>
</dbReference>
<organism evidence="4 5">
    <name type="scientific">Vogesella indigofera</name>
    <name type="common">Pseudomonas indigofera</name>
    <dbReference type="NCBI Taxonomy" id="45465"/>
    <lineage>
        <taxon>Bacteria</taxon>
        <taxon>Pseudomonadati</taxon>
        <taxon>Pseudomonadota</taxon>
        <taxon>Betaproteobacteria</taxon>
        <taxon>Neisseriales</taxon>
        <taxon>Chromobacteriaceae</taxon>
        <taxon>Vogesella</taxon>
    </lineage>
</organism>
<evidence type="ECO:0000256" key="2">
    <source>
        <dbReference type="ARBA" id="ARBA00023315"/>
    </source>
</evidence>
<proteinExistence type="predicted"/>
<keyword evidence="2" id="KW-0012">Acyltransferase</keyword>
<dbReference type="InterPro" id="IPR016181">
    <property type="entry name" value="Acyl_CoA_acyltransferase"/>
</dbReference>
<keyword evidence="5" id="KW-1185">Reference proteome</keyword>
<comment type="caution">
    <text evidence="4">The sequence shown here is derived from an EMBL/GenBank/DDBJ whole genome shotgun (WGS) entry which is preliminary data.</text>
</comment>
<keyword evidence="1" id="KW-0808">Transferase</keyword>
<evidence type="ECO:0000313" key="5">
    <source>
        <dbReference type="Proteomes" id="UP001221566"/>
    </source>
</evidence>
<evidence type="ECO:0000259" key="3">
    <source>
        <dbReference type="PROSITE" id="PS51186"/>
    </source>
</evidence>
<dbReference type="RefSeq" id="WP_272804003.1">
    <property type="nucleotide sequence ID" value="NZ_JAQQKY010000010.1"/>
</dbReference>
<dbReference type="InterPro" id="IPR000182">
    <property type="entry name" value="GNAT_dom"/>
</dbReference>
<evidence type="ECO:0000313" key="4">
    <source>
        <dbReference type="EMBL" id="MDC7692351.1"/>
    </source>
</evidence>
<dbReference type="Gene3D" id="3.40.630.30">
    <property type="match status" value="1"/>
</dbReference>
<dbReference type="PANTHER" id="PTHR43877">
    <property type="entry name" value="AMINOALKYLPHOSPHONATE N-ACETYLTRANSFERASE-RELATED-RELATED"/>
    <property type="match status" value="1"/>
</dbReference>
<dbReference type="PROSITE" id="PS51186">
    <property type="entry name" value="GNAT"/>
    <property type="match status" value="1"/>
</dbReference>
<protein>
    <submittedName>
        <fullName evidence="4">GNAT family N-acetyltransferase</fullName>
    </submittedName>
</protein>
<gene>
    <name evidence="4" type="ORF">PQU93_16415</name>
</gene>
<dbReference type="PANTHER" id="PTHR43877:SF2">
    <property type="entry name" value="AMINOALKYLPHOSPHONATE N-ACETYLTRANSFERASE-RELATED"/>
    <property type="match status" value="1"/>
</dbReference>
<evidence type="ECO:0000256" key="1">
    <source>
        <dbReference type="ARBA" id="ARBA00022679"/>
    </source>
</evidence>
<dbReference type="EMBL" id="JAQQKY010000010">
    <property type="protein sequence ID" value="MDC7692351.1"/>
    <property type="molecule type" value="Genomic_DNA"/>
</dbReference>
<name>A0ABT5IA58_VOGIN</name>
<dbReference type="InterPro" id="IPR050832">
    <property type="entry name" value="Bact_Acetyltransf"/>
</dbReference>
<dbReference type="CDD" id="cd04301">
    <property type="entry name" value="NAT_SF"/>
    <property type="match status" value="1"/>
</dbReference>